<proteinExistence type="inferred from homology"/>
<comment type="similarity">
    <text evidence="2">Belongs to the oxygen-dependent FAD-linked oxidoreductase family.</text>
</comment>
<evidence type="ECO:0000256" key="2">
    <source>
        <dbReference type="ARBA" id="ARBA00005466"/>
    </source>
</evidence>
<keyword evidence="8" id="KW-1185">Reference proteome</keyword>
<feature type="domain" description="FAD linked oxidase N-terminal" evidence="6">
    <location>
        <begin position="81"/>
        <end position="165"/>
    </location>
</feature>
<comment type="cofactor">
    <cofactor evidence="1">
        <name>FAD</name>
        <dbReference type="ChEBI" id="CHEBI:57692"/>
    </cofactor>
</comment>
<evidence type="ECO:0000256" key="1">
    <source>
        <dbReference type="ARBA" id="ARBA00001974"/>
    </source>
</evidence>
<gene>
    <name evidence="7" type="ORF">BDV36DRAFT_282212</name>
</gene>
<evidence type="ECO:0000256" key="3">
    <source>
        <dbReference type="ARBA" id="ARBA00022630"/>
    </source>
</evidence>
<dbReference type="Gene3D" id="3.30.465.10">
    <property type="match status" value="1"/>
</dbReference>
<dbReference type="InterPro" id="IPR016169">
    <property type="entry name" value="FAD-bd_PCMH_sub2"/>
</dbReference>
<evidence type="ECO:0000313" key="7">
    <source>
        <dbReference type="EMBL" id="KAE8419580.1"/>
    </source>
</evidence>
<evidence type="ECO:0000259" key="6">
    <source>
        <dbReference type="Pfam" id="PF01565"/>
    </source>
</evidence>
<dbReference type="InterPro" id="IPR006094">
    <property type="entry name" value="Oxid_FAD_bind_N"/>
</dbReference>
<evidence type="ECO:0000313" key="8">
    <source>
        <dbReference type="Proteomes" id="UP000325395"/>
    </source>
</evidence>
<evidence type="ECO:0000256" key="4">
    <source>
        <dbReference type="ARBA" id="ARBA00022827"/>
    </source>
</evidence>
<name>A0ABQ6WR41_9EURO</name>
<evidence type="ECO:0000256" key="5">
    <source>
        <dbReference type="ARBA" id="ARBA00023002"/>
    </source>
</evidence>
<dbReference type="Gene3D" id="3.40.462.20">
    <property type="match status" value="1"/>
</dbReference>
<accession>A0ABQ6WR41</accession>
<organism evidence="7 8">
    <name type="scientific">Aspergillus pseudocaelatus</name>
    <dbReference type="NCBI Taxonomy" id="1825620"/>
    <lineage>
        <taxon>Eukaryota</taxon>
        <taxon>Fungi</taxon>
        <taxon>Dikarya</taxon>
        <taxon>Ascomycota</taxon>
        <taxon>Pezizomycotina</taxon>
        <taxon>Eurotiomycetes</taxon>
        <taxon>Eurotiomycetidae</taxon>
        <taxon>Eurotiales</taxon>
        <taxon>Aspergillaceae</taxon>
        <taxon>Aspergillus</taxon>
        <taxon>Aspergillus subgen. Circumdati</taxon>
    </lineage>
</organism>
<dbReference type="EMBL" id="ML735716">
    <property type="protein sequence ID" value="KAE8419580.1"/>
    <property type="molecule type" value="Genomic_DNA"/>
</dbReference>
<sequence>MTVEHDLIDRTKDALILLEPLIKQLDSDDIITPAAEDYARYSTTFSAERDLSPAVVFAPSSTQSLAKIVGFLYNSGLDFNFKAFEYDPVKKLASIGVGATWGEVAESMRDADAQFSVAVARTPSVGVGGSILHGGYSWMTGEFGCISDPVNLVDAEVVKYDGTIVMAADDPSLLWALRGSGGGFGSFMTKVVLRAHYYPTDIWTGMILVPRQELKGIAQHIVEFISRQQHPKISFMIYSVRHRLLHTILSEYDLRYISSDMIAIHVYDACGERHGREAFSWALEIPGAIDRTSVVDMKGVLDMQQNAALLRGTMKSFRAVSMGVSHLKEDTIVRALNWQEEIRSIDEAVYDRTMIIFEFFVLSPPIGGQAEVAWPRRLNDKHYLLVLTGSPGDGTGGQDRKADEVAVKAAEEIFGKSNQDYIILPAGLDELHDPKKTYGMHWEKLIDLRKEYDPKLRFKALVNP</sequence>
<dbReference type="InterPro" id="IPR036318">
    <property type="entry name" value="FAD-bd_PCMH-like_sf"/>
</dbReference>
<dbReference type="Proteomes" id="UP000325395">
    <property type="component" value="Unassembled WGS sequence"/>
</dbReference>
<reference evidence="7 8" key="1">
    <citation type="submission" date="2019-04" db="EMBL/GenBank/DDBJ databases">
        <authorList>
            <consortium name="DOE Joint Genome Institute"/>
            <person name="Mondo S."/>
            <person name="Kjaerbolling I."/>
            <person name="Vesth T."/>
            <person name="Frisvad J.C."/>
            <person name="Nybo J.L."/>
            <person name="Theobald S."/>
            <person name="Kildgaard S."/>
            <person name="Isbrandt T."/>
            <person name="Kuo A."/>
            <person name="Sato A."/>
            <person name="Lyhne E.K."/>
            <person name="Kogle M.E."/>
            <person name="Wiebenga A."/>
            <person name="Kun R.S."/>
            <person name="Lubbers R.J."/>
            <person name="Makela M.R."/>
            <person name="Barry K."/>
            <person name="Chovatia M."/>
            <person name="Clum A."/>
            <person name="Daum C."/>
            <person name="Haridas S."/>
            <person name="He G."/>
            <person name="LaButti K."/>
            <person name="Lipzen A."/>
            <person name="Riley R."/>
            <person name="Salamov A."/>
            <person name="Simmons B.A."/>
            <person name="Magnuson J.K."/>
            <person name="Henrissat B."/>
            <person name="Mortensen U.H."/>
            <person name="Larsen T.O."/>
            <person name="Devries R.P."/>
            <person name="Grigoriev I.V."/>
            <person name="Machida M."/>
            <person name="Baker S.E."/>
            <person name="Andersen M.R."/>
            <person name="Cantor M.N."/>
            <person name="Hua S.X."/>
        </authorList>
    </citation>
    <scope>NUCLEOTIDE SEQUENCE [LARGE SCALE GENOMIC DNA]</scope>
    <source>
        <strain evidence="7 8">CBS 117616</strain>
    </source>
</reference>
<dbReference type="SUPFAM" id="SSF56176">
    <property type="entry name" value="FAD-binding/transporter-associated domain-like"/>
    <property type="match status" value="1"/>
</dbReference>
<dbReference type="PANTHER" id="PTHR42973">
    <property type="entry name" value="BINDING OXIDOREDUCTASE, PUTATIVE (AFU_ORTHOLOGUE AFUA_1G17690)-RELATED"/>
    <property type="match status" value="1"/>
</dbReference>
<dbReference type="PANTHER" id="PTHR42973:SF39">
    <property type="entry name" value="FAD-BINDING PCMH-TYPE DOMAIN-CONTAINING PROTEIN"/>
    <property type="match status" value="1"/>
</dbReference>
<keyword evidence="5" id="KW-0560">Oxidoreductase</keyword>
<keyword evidence="3" id="KW-0285">Flavoprotein</keyword>
<keyword evidence="4" id="KW-0274">FAD</keyword>
<protein>
    <recommendedName>
        <fullName evidence="6">FAD linked oxidase N-terminal domain-containing protein</fullName>
    </recommendedName>
</protein>
<dbReference type="InterPro" id="IPR050416">
    <property type="entry name" value="FAD-linked_Oxidoreductase"/>
</dbReference>
<dbReference type="Pfam" id="PF01565">
    <property type="entry name" value="FAD_binding_4"/>
    <property type="match status" value="1"/>
</dbReference>